<keyword evidence="4 6" id="KW-1133">Transmembrane helix</keyword>
<feature type="transmembrane region" description="Helical" evidence="6">
    <location>
        <begin position="320"/>
        <end position="342"/>
    </location>
</feature>
<evidence type="ECO:0000256" key="2">
    <source>
        <dbReference type="ARBA" id="ARBA00022475"/>
    </source>
</evidence>
<organism evidence="9 10">
    <name type="scientific">Flavihumibacter solisilvae</name>
    <dbReference type="NCBI Taxonomy" id="1349421"/>
    <lineage>
        <taxon>Bacteria</taxon>
        <taxon>Pseudomonadati</taxon>
        <taxon>Bacteroidota</taxon>
        <taxon>Chitinophagia</taxon>
        <taxon>Chitinophagales</taxon>
        <taxon>Chitinophagaceae</taxon>
        <taxon>Flavihumibacter</taxon>
    </lineage>
</organism>
<evidence type="ECO:0000313" key="10">
    <source>
        <dbReference type="Proteomes" id="UP000031408"/>
    </source>
</evidence>
<comment type="subcellular location">
    <subcellularLocation>
        <location evidence="1">Cell membrane</location>
        <topology evidence="1">Multi-pass membrane protein</topology>
    </subcellularLocation>
</comment>
<feature type="transmembrane region" description="Helical" evidence="6">
    <location>
        <begin position="458"/>
        <end position="487"/>
    </location>
</feature>
<evidence type="ECO:0000259" key="7">
    <source>
        <dbReference type="Pfam" id="PF03772"/>
    </source>
</evidence>
<sequence>MTQAFRKVTLVVILVIMPRSTSTQYPWKNAPFIRLLPPFICGILWGDIHGPGFQLIIGLVIACSMLALLLFNNFNWFVYAARWLAGIPVNLLLFCSGQQVFMSRQLRDDNQWIGHKLDHAVAIAGTPVSLPEPGAKFSRFGFECAAVIDSAGNELRVIGTININVNEQSLRTFMPGDTWLISTSSIKALIPTDNPGSFDFARYCFRNQVFHEAYLDPEHCHLIRKAHWWNLKKILAAGRMSAMNAVRNTMPEETRALAMALLIGYRQEMDKELLKTYTDTGVIHVIAVSGMHLGLVFLLLQTILKFSERKFRFTRWTNSVLILVIIWWFSGVAGGTASVVRAAAMFTLVLAARLTRKSCTGIHSLSLFAFLLLCYRPSWLWDAGFQLSFLALLGIFLFQPAIEKIFNIRNLILKHTWQLCSATLAAQLTTFPISIYLFHQSPLYFLPANLWAVPLSNLALVSALIQWLVTSTGISITWAGSMSNLLLKTMNAGIRHISDLPMSVVTDLNWQLTETLLIYLVIFCMACRRYLQVGKLFIATLFLFCILAGFQLNTRMKQFHQQRIIVYHLRGKSVTDLVNGRMAIRLANLTGHPAPTAAARYYGIQTVRHSASSLFRTSRILVAIPRNNREILPLLSLNPGFLVITGRIFDLTKWKHAIPDNTTCILDGSIREAKAAEWERALRQSGIPVHNTWIAGAFQKDLNKLPGLPTFFEGDTVALRLR</sequence>
<evidence type="ECO:0008006" key="11">
    <source>
        <dbReference type="Google" id="ProtNLM"/>
    </source>
</evidence>
<feature type="transmembrane region" description="Helical" evidence="6">
    <location>
        <begin position="354"/>
        <end position="373"/>
    </location>
</feature>
<evidence type="ECO:0000313" key="9">
    <source>
        <dbReference type="EMBL" id="KIC96062.1"/>
    </source>
</evidence>
<feature type="domain" description="ComEC/Rec2-related protein" evidence="7">
    <location>
        <begin position="261"/>
        <end position="528"/>
    </location>
</feature>
<dbReference type="GO" id="GO:0005886">
    <property type="term" value="C:plasma membrane"/>
    <property type="evidence" value="ECO:0007669"/>
    <property type="project" value="UniProtKB-SubCell"/>
</dbReference>
<evidence type="ECO:0000256" key="6">
    <source>
        <dbReference type="SAM" id="Phobius"/>
    </source>
</evidence>
<dbReference type="Proteomes" id="UP000031408">
    <property type="component" value="Unassembled WGS sequence"/>
</dbReference>
<keyword evidence="2" id="KW-1003">Cell membrane</keyword>
<evidence type="ECO:0000259" key="8">
    <source>
        <dbReference type="Pfam" id="PF13567"/>
    </source>
</evidence>
<dbReference type="InterPro" id="IPR052159">
    <property type="entry name" value="Competence_DNA_uptake"/>
</dbReference>
<feature type="transmembrane region" description="Helical" evidence="6">
    <location>
        <begin position="537"/>
        <end position="554"/>
    </location>
</feature>
<dbReference type="PANTHER" id="PTHR30619">
    <property type="entry name" value="DNA INTERNALIZATION/COMPETENCE PROTEIN COMEC/REC2"/>
    <property type="match status" value="1"/>
</dbReference>
<comment type="caution">
    <text evidence="9">The sequence shown here is derived from an EMBL/GenBank/DDBJ whole genome shotgun (WGS) entry which is preliminary data.</text>
</comment>
<dbReference type="Pfam" id="PF13567">
    <property type="entry name" value="DUF4131"/>
    <property type="match status" value="1"/>
</dbReference>
<feature type="transmembrane region" description="Helical" evidence="6">
    <location>
        <begin position="55"/>
        <end position="71"/>
    </location>
</feature>
<feature type="transmembrane region" description="Helical" evidence="6">
    <location>
        <begin position="419"/>
        <end position="438"/>
    </location>
</feature>
<feature type="transmembrane region" description="Helical" evidence="6">
    <location>
        <begin position="379"/>
        <end position="398"/>
    </location>
</feature>
<gene>
    <name evidence="9" type="ORF">OI18_02480</name>
</gene>
<dbReference type="EMBL" id="JSVC01000002">
    <property type="protein sequence ID" value="KIC96062.1"/>
    <property type="molecule type" value="Genomic_DNA"/>
</dbReference>
<dbReference type="InterPro" id="IPR025405">
    <property type="entry name" value="DUF4131"/>
</dbReference>
<evidence type="ECO:0000256" key="5">
    <source>
        <dbReference type="ARBA" id="ARBA00023136"/>
    </source>
</evidence>
<feature type="domain" description="DUF4131" evidence="8">
    <location>
        <begin position="55"/>
        <end position="216"/>
    </location>
</feature>
<dbReference type="Pfam" id="PF03772">
    <property type="entry name" value="Competence"/>
    <property type="match status" value="1"/>
</dbReference>
<feature type="transmembrane region" description="Helical" evidence="6">
    <location>
        <begin position="32"/>
        <end position="48"/>
    </location>
</feature>
<accession>A0A0C1L7C7</accession>
<keyword evidence="3 6" id="KW-0812">Transmembrane</keyword>
<evidence type="ECO:0000256" key="3">
    <source>
        <dbReference type="ARBA" id="ARBA00022692"/>
    </source>
</evidence>
<reference evidence="9 10" key="1">
    <citation type="submission" date="2014-11" db="EMBL/GenBank/DDBJ databases">
        <title>Genome sequence of Flavihumibacter solisilvae 3-3.</title>
        <authorList>
            <person name="Zhou G."/>
            <person name="Li M."/>
            <person name="Wang G."/>
        </authorList>
    </citation>
    <scope>NUCLEOTIDE SEQUENCE [LARGE SCALE GENOMIC DNA]</scope>
    <source>
        <strain evidence="9 10">3-3</strain>
    </source>
</reference>
<protein>
    <recommendedName>
        <fullName evidence="11">ComEC/Rec2-related protein domain-containing protein</fullName>
    </recommendedName>
</protein>
<keyword evidence="10" id="KW-1185">Reference proteome</keyword>
<dbReference type="NCBIfam" id="TIGR00360">
    <property type="entry name" value="ComEC_N-term"/>
    <property type="match status" value="1"/>
</dbReference>
<dbReference type="InterPro" id="IPR004477">
    <property type="entry name" value="ComEC_N"/>
</dbReference>
<name>A0A0C1L7C7_9BACT</name>
<evidence type="ECO:0000256" key="4">
    <source>
        <dbReference type="ARBA" id="ARBA00022989"/>
    </source>
</evidence>
<dbReference type="AlphaFoldDB" id="A0A0C1L7C7"/>
<keyword evidence="5 6" id="KW-0472">Membrane</keyword>
<evidence type="ECO:0000256" key="1">
    <source>
        <dbReference type="ARBA" id="ARBA00004651"/>
    </source>
</evidence>
<proteinExistence type="predicted"/>
<dbReference type="STRING" id="1349421.OI18_02480"/>
<feature type="transmembrane region" description="Helical" evidence="6">
    <location>
        <begin position="281"/>
        <end position="300"/>
    </location>
</feature>
<dbReference type="PANTHER" id="PTHR30619:SF1">
    <property type="entry name" value="RECOMBINATION PROTEIN 2"/>
    <property type="match status" value="1"/>
</dbReference>